<keyword evidence="17" id="KW-1185">Reference proteome</keyword>
<evidence type="ECO:0000256" key="15">
    <source>
        <dbReference type="SAM" id="MobiDB-lite"/>
    </source>
</evidence>
<dbReference type="AlphaFoldDB" id="A0A3D8IKJ3"/>
<dbReference type="InterPro" id="IPR039657">
    <property type="entry name" value="Dimethylallyltransferase"/>
</dbReference>
<comment type="caution">
    <text evidence="16">The sequence shown here is derived from an EMBL/GenBank/DDBJ whole genome shotgun (WGS) entry which is preliminary data.</text>
</comment>
<evidence type="ECO:0000256" key="1">
    <source>
        <dbReference type="ARBA" id="ARBA00001946"/>
    </source>
</evidence>
<dbReference type="InterPro" id="IPR027417">
    <property type="entry name" value="P-loop_NTPase"/>
</dbReference>
<evidence type="ECO:0000256" key="2">
    <source>
        <dbReference type="ARBA" id="ARBA00003213"/>
    </source>
</evidence>
<dbReference type="Proteomes" id="UP000256379">
    <property type="component" value="Unassembled WGS sequence"/>
</dbReference>
<evidence type="ECO:0000256" key="12">
    <source>
        <dbReference type="RuleBase" id="RU003783"/>
    </source>
</evidence>
<evidence type="ECO:0000256" key="14">
    <source>
        <dbReference type="RuleBase" id="RU003785"/>
    </source>
</evidence>
<feature type="region of interest" description="Interaction with substrate tRNA" evidence="11">
    <location>
        <begin position="36"/>
        <end position="39"/>
    </location>
</feature>
<organism evidence="16 17">
    <name type="scientific">Helicobacter didelphidarum</name>
    <dbReference type="NCBI Taxonomy" id="2040648"/>
    <lineage>
        <taxon>Bacteria</taxon>
        <taxon>Pseudomonadati</taxon>
        <taxon>Campylobacterota</taxon>
        <taxon>Epsilonproteobacteria</taxon>
        <taxon>Campylobacterales</taxon>
        <taxon>Helicobacteraceae</taxon>
        <taxon>Helicobacter</taxon>
    </lineage>
</organism>
<dbReference type="Gene3D" id="1.10.20.140">
    <property type="match status" value="1"/>
</dbReference>
<dbReference type="EC" id="2.5.1.75" evidence="11"/>
<dbReference type="Pfam" id="PF01715">
    <property type="entry name" value="IPPT"/>
    <property type="match status" value="1"/>
</dbReference>
<comment type="similarity">
    <text evidence="3 11 14">Belongs to the IPP transferase family.</text>
</comment>
<dbReference type="Gene3D" id="3.40.50.300">
    <property type="entry name" value="P-loop containing nucleotide triphosphate hydrolases"/>
    <property type="match status" value="1"/>
</dbReference>
<dbReference type="GO" id="GO:0006400">
    <property type="term" value="P:tRNA modification"/>
    <property type="evidence" value="ECO:0007669"/>
    <property type="project" value="TreeGrafter"/>
</dbReference>
<dbReference type="NCBIfam" id="TIGR00174">
    <property type="entry name" value="miaA"/>
    <property type="match status" value="1"/>
</dbReference>
<keyword evidence="7 11" id="KW-0547">Nucleotide-binding</keyword>
<keyword evidence="6 11" id="KW-0819">tRNA processing</keyword>
<evidence type="ECO:0000256" key="9">
    <source>
        <dbReference type="ARBA" id="ARBA00022842"/>
    </source>
</evidence>
<dbReference type="GO" id="GO:0052381">
    <property type="term" value="F:tRNA dimethylallyltransferase activity"/>
    <property type="evidence" value="ECO:0007669"/>
    <property type="project" value="UniProtKB-UniRule"/>
</dbReference>
<dbReference type="HAMAP" id="MF_00185">
    <property type="entry name" value="IPP_trans"/>
    <property type="match status" value="1"/>
</dbReference>
<comment type="catalytic activity">
    <reaction evidence="10 11 12">
        <text>adenosine(37) in tRNA + dimethylallyl diphosphate = N(6)-dimethylallyladenosine(37) in tRNA + diphosphate</text>
        <dbReference type="Rhea" id="RHEA:26482"/>
        <dbReference type="Rhea" id="RHEA-COMP:10162"/>
        <dbReference type="Rhea" id="RHEA-COMP:10375"/>
        <dbReference type="ChEBI" id="CHEBI:33019"/>
        <dbReference type="ChEBI" id="CHEBI:57623"/>
        <dbReference type="ChEBI" id="CHEBI:74411"/>
        <dbReference type="ChEBI" id="CHEBI:74415"/>
        <dbReference type="EC" id="2.5.1.75"/>
    </reaction>
</comment>
<feature type="compositionally biased region" description="Polar residues" evidence="15">
    <location>
        <begin position="125"/>
        <end position="138"/>
    </location>
</feature>
<dbReference type="GO" id="GO:0005524">
    <property type="term" value="F:ATP binding"/>
    <property type="evidence" value="ECO:0007669"/>
    <property type="project" value="UniProtKB-UniRule"/>
</dbReference>
<keyword evidence="5 11" id="KW-0808">Transferase</keyword>
<accession>A0A3D8IKJ3</accession>
<comment type="function">
    <text evidence="2 11 13">Catalyzes the transfer of a dimethylallyl group onto the adenine at position 37 in tRNAs that read codons beginning with uridine, leading to the formation of N6-(dimethylallyl)adenosine (i(6)A).</text>
</comment>
<evidence type="ECO:0000256" key="8">
    <source>
        <dbReference type="ARBA" id="ARBA00022840"/>
    </source>
</evidence>
<comment type="cofactor">
    <cofactor evidence="1 11">
        <name>Mg(2+)</name>
        <dbReference type="ChEBI" id="CHEBI:18420"/>
    </cofactor>
</comment>
<evidence type="ECO:0000256" key="10">
    <source>
        <dbReference type="ARBA" id="ARBA00049563"/>
    </source>
</evidence>
<proteinExistence type="inferred from homology"/>
<feature type="site" description="Interaction with substrate tRNA" evidence="11">
    <location>
        <position position="102"/>
    </location>
</feature>
<evidence type="ECO:0000313" key="16">
    <source>
        <dbReference type="EMBL" id="RDU65406.1"/>
    </source>
</evidence>
<comment type="caution">
    <text evidence="11">Lacks conserved residue(s) required for the propagation of feature annotation.</text>
</comment>
<evidence type="ECO:0000256" key="6">
    <source>
        <dbReference type="ARBA" id="ARBA00022694"/>
    </source>
</evidence>
<keyword evidence="8 11" id="KW-0067">ATP-binding</keyword>
<evidence type="ECO:0000256" key="7">
    <source>
        <dbReference type="ARBA" id="ARBA00022741"/>
    </source>
</evidence>
<evidence type="ECO:0000256" key="4">
    <source>
        <dbReference type="ARBA" id="ARBA00011245"/>
    </source>
</evidence>
<feature type="region of interest" description="Disordered" evidence="15">
    <location>
        <begin position="117"/>
        <end position="138"/>
    </location>
</feature>
<feature type="binding site" evidence="11">
    <location>
        <begin position="11"/>
        <end position="18"/>
    </location>
    <ligand>
        <name>ATP</name>
        <dbReference type="ChEBI" id="CHEBI:30616"/>
    </ligand>
</feature>
<evidence type="ECO:0000256" key="3">
    <source>
        <dbReference type="ARBA" id="ARBA00005842"/>
    </source>
</evidence>
<dbReference type="InterPro" id="IPR018022">
    <property type="entry name" value="IPT"/>
</dbReference>
<dbReference type="PANTHER" id="PTHR11088:SF60">
    <property type="entry name" value="TRNA DIMETHYLALLYLTRANSFERASE"/>
    <property type="match status" value="1"/>
</dbReference>
<evidence type="ECO:0000256" key="13">
    <source>
        <dbReference type="RuleBase" id="RU003784"/>
    </source>
</evidence>
<name>A0A3D8IKJ3_9HELI</name>
<evidence type="ECO:0000256" key="5">
    <source>
        <dbReference type="ARBA" id="ARBA00022679"/>
    </source>
</evidence>
<evidence type="ECO:0000313" key="17">
    <source>
        <dbReference type="Proteomes" id="UP000256379"/>
    </source>
</evidence>
<protein>
    <recommendedName>
        <fullName evidence="11">tRNA dimethylallyltransferase</fullName>
        <ecNumber evidence="11">2.5.1.75</ecNumber>
    </recommendedName>
    <alternativeName>
        <fullName evidence="11">Dimethylallyl diphosphate:tRNA dimethylallyltransferase</fullName>
        <shortName evidence="11">DMAPP:tRNA dimethylallyltransferase</shortName>
        <shortName evidence="11">DMATase</shortName>
    </alternativeName>
    <alternativeName>
        <fullName evidence="11">Isopentenyl-diphosphate:tRNA isopentenyltransferase</fullName>
        <shortName evidence="11">IPP transferase</shortName>
        <shortName evidence="11">IPPT</shortName>
        <shortName evidence="11">IPTase</shortName>
    </alternativeName>
</protein>
<comment type="subunit">
    <text evidence="4 11">Monomer.</text>
</comment>
<evidence type="ECO:0000256" key="11">
    <source>
        <dbReference type="HAMAP-Rule" id="MF_00185"/>
    </source>
</evidence>
<dbReference type="SUPFAM" id="SSF52540">
    <property type="entry name" value="P-loop containing nucleoside triphosphate hydrolases"/>
    <property type="match status" value="1"/>
</dbReference>
<reference evidence="16 17" key="1">
    <citation type="submission" date="2018-04" db="EMBL/GenBank/DDBJ databases">
        <title>Novel Campyloabacter and Helicobacter Species and Strains.</title>
        <authorList>
            <person name="Mannion A.J."/>
            <person name="Shen Z."/>
            <person name="Fox J.G."/>
        </authorList>
    </citation>
    <scope>NUCLEOTIDE SEQUENCE [LARGE SCALE GENOMIC DNA]</scope>
    <source>
        <strain evidence="16 17">MIT 17-337</strain>
    </source>
</reference>
<dbReference type="PANTHER" id="PTHR11088">
    <property type="entry name" value="TRNA DIMETHYLALLYLTRANSFERASE"/>
    <property type="match status" value="1"/>
</dbReference>
<dbReference type="OrthoDB" id="9776390at2"/>
<gene>
    <name evidence="11" type="primary">miaA</name>
    <name evidence="16" type="ORF">CQA53_06265</name>
</gene>
<feature type="binding site" evidence="11">
    <location>
        <begin position="13"/>
        <end position="18"/>
    </location>
    <ligand>
        <name>substrate</name>
    </ligand>
</feature>
<keyword evidence="9 11" id="KW-0460">Magnesium</keyword>
<sequence length="311" mass="35282">MFTPQIIAIIGATCSGKSALALQLAPLLQSYIFSLDSLSIYKEIDIASAKPSHEELSKVKHFAINVLQPHECVHAGIFINLLNEALEICKQDSKNLIIVGGTSFYLKSILTGLSPNPKDFHKNNPHNQQDSNNTHKSLESPKQYTYELLYEIDKDYATKISPNDSYRIQKGIEIFIQTGLSPSEFFTNNPPTPFHKPIHIFNLNMPRELLRDNIDERTHAMIESGIIDEAKSLLQHYGKDIQPFKSIGLKECLLFLNGEINKNILESLIATHTKQLAKRQMTFNRTQFTCITQLDYTLSIQEILNIIKNIQ</sequence>
<dbReference type="EMBL" id="NXLQ01000012">
    <property type="protein sequence ID" value="RDU65406.1"/>
    <property type="molecule type" value="Genomic_DNA"/>
</dbReference>